<gene>
    <name evidence="2" type="primary">LOC109249202</name>
</gene>
<dbReference type="GO" id="GO:0098794">
    <property type="term" value="C:postsynapse"/>
    <property type="evidence" value="ECO:0007669"/>
    <property type="project" value="GOC"/>
</dbReference>
<accession>A0A9W2UYV2</accession>
<dbReference type="KEGG" id="ppad:109249205"/>
<dbReference type="GO" id="GO:0007218">
    <property type="term" value="P:neuropeptide signaling pathway"/>
    <property type="evidence" value="ECO:0007669"/>
    <property type="project" value="UniProtKB-KW"/>
</dbReference>
<dbReference type="GO" id="GO:0060079">
    <property type="term" value="P:excitatory postsynaptic potential"/>
    <property type="evidence" value="ECO:0007669"/>
    <property type="project" value="TreeGrafter"/>
</dbReference>
<keyword evidence="2" id="KW-0527">Neuropeptide</keyword>
<reference evidence="2" key="1">
    <citation type="submission" date="2025-08" db="UniProtKB">
        <authorList>
            <consortium name="RefSeq"/>
        </authorList>
    </citation>
    <scope>IDENTIFICATION</scope>
    <source>
        <tissue evidence="2">Whole blood</tissue>
    </source>
</reference>
<sequence>MHLIKSLTPGLGVGGRRLGAGSPGGAMGGGPRRLLMEPCVSIACSRSPLRLLWGGGRSTAGIRGGYSRRRADGRMDSRRAAVLLLVLLLTDWGCAERPGGQDEGRQILVEEDSRPRPLQEAQTPGSFLHSLLQAMQRHGRSSAFRFQPQRFGRNTRGSWSSEQLGPRAGEELSAPFWSLAAPQRFGKKRHIIP</sequence>
<keyword evidence="1" id="KW-1185">Reference proteome</keyword>
<dbReference type="GO" id="GO:0043679">
    <property type="term" value="C:axon terminus"/>
    <property type="evidence" value="ECO:0007669"/>
    <property type="project" value="TreeGrafter"/>
</dbReference>
<dbReference type="GO" id="GO:0001664">
    <property type="term" value="F:G protein-coupled receptor binding"/>
    <property type="evidence" value="ECO:0007669"/>
    <property type="project" value="TreeGrafter"/>
</dbReference>
<dbReference type="RefSeq" id="XP_053751640.1">
    <property type="nucleotide sequence ID" value="XM_053895665.1"/>
</dbReference>
<dbReference type="AlphaFoldDB" id="A0A9W2UYV2"/>
<proteinExistence type="predicted"/>
<dbReference type="GO" id="GO:0005184">
    <property type="term" value="F:neuropeptide hormone activity"/>
    <property type="evidence" value="ECO:0007669"/>
    <property type="project" value="InterPro"/>
</dbReference>
<organism evidence="1 2">
    <name type="scientific">Panthera pardus</name>
    <name type="common">Leopard</name>
    <name type="synonym">Felis pardus</name>
    <dbReference type="NCBI Taxonomy" id="9691"/>
    <lineage>
        <taxon>Eukaryota</taxon>
        <taxon>Metazoa</taxon>
        <taxon>Chordata</taxon>
        <taxon>Craniata</taxon>
        <taxon>Vertebrata</taxon>
        <taxon>Euteleostomi</taxon>
        <taxon>Mammalia</taxon>
        <taxon>Eutheria</taxon>
        <taxon>Laurasiatheria</taxon>
        <taxon>Carnivora</taxon>
        <taxon>Feliformia</taxon>
        <taxon>Felidae</taxon>
        <taxon>Pantherinae</taxon>
        <taxon>Panthera</taxon>
    </lineage>
</organism>
<dbReference type="GO" id="GO:0043204">
    <property type="term" value="C:perikaryon"/>
    <property type="evidence" value="ECO:0007669"/>
    <property type="project" value="TreeGrafter"/>
</dbReference>
<name>A0A9W2UYV2_PANPR</name>
<dbReference type="Proteomes" id="UP001165780">
    <property type="component" value="Unplaced"/>
</dbReference>
<evidence type="ECO:0000313" key="1">
    <source>
        <dbReference type="Proteomes" id="UP001165780"/>
    </source>
</evidence>
<dbReference type="InterPro" id="IPR008065">
    <property type="entry name" value="NPFF"/>
</dbReference>
<dbReference type="GO" id="GO:0005615">
    <property type="term" value="C:extracellular space"/>
    <property type="evidence" value="ECO:0007669"/>
    <property type="project" value="TreeGrafter"/>
</dbReference>
<dbReference type="GO" id="GO:0030425">
    <property type="term" value="C:dendrite"/>
    <property type="evidence" value="ECO:0007669"/>
    <property type="project" value="TreeGrafter"/>
</dbReference>
<protein>
    <submittedName>
        <fullName evidence="2">Pro-FMRFamide-related neuropeptide FF isoform X5</fullName>
    </submittedName>
</protein>
<dbReference type="Pfam" id="PF15085">
    <property type="entry name" value="NPFF"/>
    <property type="match status" value="1"/>
</dbReference>
<dbReference type="PANTHER" id="PTHR15044:SF0">
    <property type="entry name" value="PRO-FMRFAMIDE-RELATED NEUROPEPTIDE FF"/>
    <property type="match status" value="1"/>
</dbReference>
<dbReference type="GeneID" id="109249202"/>
<dbReference type="PRINTS" id="PR01682">
    <property type="entry name" value="FMRFAMIDEPEP"/>
</dbReference>
<dbReference type="PANTHER" id="PTHR15044">
    <property type="entry name" value="NEUROPEPTIDE FF"/>
    <property type="match status" value="1"/>
</dbReference>
<evidence type="ECO:0000313" key="2">
    <source>
        <dbReference type="RefSeq" id="XP_053751640.1"/>
    </source>
</evidence>